<gene>
    <name evidence="2" type="ORF">GBAR_LOCUS15161</name>
</gene>
<dbReference type="InterPro" id="IPR051790">
    <property type="entry name" value="Cytochrome_c-biogenesis_DsbD"/>
</dbReference>
<feature type="transmembrane region" description="Helical" evidence="1">
    <location>
        <begin position="256"/>
        <end position="277"/>
    </location>
</feature>
<name>A0AA35SC12_GEOBA</name>
<feature type="transmembrane region" description="Helical" evidence="1">
    <location>
        <begin position="131"/>
        <end position="155"/>
    </location>
</feature>
<reference evidence="2" key="1">
    <citation type="submission" date="2023-03" db="EMBL/GenBank/DDBJ databases">
        <authorList>
            <person name="Steffen K."/>
            <person name="Cardenas P."/>
        </authorList>
    </citation>
    <scope>NUCLEOTIDE SEQUENCE</scope>
</reference>
<protein>
    <submittedName>
        <fullName evidence="2">Mercury resistance probable Hg transport protein</fullName>
    </submittedName>
</protein>
<keyword evidence="1" id="KW-0472">Membrane</keyword>
<sequence length="279" mass="28669">MVAAGSILVAVIGSQTIGSSTDIDFVNLFVERLSGRSGSFLGGLVGATSLFAFAAGMASAVNPCGFAMLPAYLGLYLSSGASEEDRPGPLRQLAQALLVGAAVTLGFVVLFGFAGTLIGLGAAFVVSYIPWIGLLIGVLLTLTGAWLVGGGKLYTGIAARAASRIGDPAQVSFKGYFLFGLSYGTASLSCTLPIFLAVLGLTASDAGFFNTLANFLLFAAGMGLVILALTLGIAFFRGAMVGGLRRALPYIQPIGYWLMVLAGTYIIFYWLTIGGLMGP</sequence>
<keyword evidence="1" id="KW-0812">Transmembrane</keyword>
<feature type="transmembrane region" description="Helical" evidence="1">
    <location>
        <begin position="96"/>
        <end position="125"/>
    </location>
</feature>
<organism evidence="2 3">
    <name type="scientific">Geodia barretti</name>
    <name type="common">Barrett's horny sponge</name>
    <dbReference type="NCBI Taxonomy" id="519541"/>
    <lineage>
        <taxon>Eukaryota</taxon>
        <taxon>Metazoa</taxon>
        <taxon>Porifera</taxon>
        <taxon>Demospongiae</taxon>
        <taxon>Heteroscleromorpha</taxon>
        <taxon>Tetractinellida</taxon>
        <taxon>Astrophorina</taxon>
        <taxon>Geodiidae</taxon>
        <taxon>Geodia</taxon>
    </lineage>
</organism>
<keyword evidence="1" id="KW-1133">Transmembrane helix</keyword>
<feature type="transmembrane region" description="Helical" evidence="1">
    <location>
        <begin position="176"/>
        <end position="203"/>
    </location>
</feature>
<evidence type="ECO:0000256" key="1">
    <source>
        <dbReference type="SAM" id="Phobius"/>
    </source>
</evidence>
<evidence type="ECO:0000313" key="3">
    <source>
        <dbReference type="Proteomes" id="UP001174909"/>
    </source>
</evidence>
<accession>A0AA35SC12</accession>
<proteinExistence type="predicted"/>
<dbReference type="EMBL" id="CASHTH010002212">
    <property type="protein sequence ID" value="CAI8026388.1"/>
    <property type="molecule type" value="Genomic_DNA"/>
</dbReference>
<comment type="caution">
    <text evidence="2">The sequence shown here is derived from an EMBL/GenBank/DDBJ whole genome shotgun (WGS) entry which is preliminary data.</text>
</comment>
<feature type="transmembrane region" description="Helical" evidence="1">
    <location>
        <begin position="44"/>
        <end position="75"/>
    </location>
</feature>
<keyword evidence="3" id="KW-1185">Reference proteome</keyword>
<dbReference type="PANTHER" id="PTHR31272:SF4">
    <property type="entry name" value="CYTOCHROME C-TYPE BIOGENESIS PROTEIN HI_1454-RELATED"/>
    <property type="match status" value="1"/>
</dbReference>
<dbReference type="Proteomes" id="UP001174909">
    <property type="component" value="Unassembled WGS sequence"/>
</dbReference>
<dbReference type="AlphaFoldDB" id="A0AA35SC12"/>
<evidence type="ECO:0000313" key="2">
    <source>
        <dbReference type="EMBL" id="CAI8026388.1"/>
    </source>
</evidence>
<feature type="transmembrane region" description="Helical" evidence="1">
    <location>
        <begin position="215"/>
        <end position="236"/>
    </location>
</feature>
<dbReference type="PANTHER" id="PTHR31272">
    <property type="entry name" value="CYTOCHROME C-TYPE BIOGENESIS PROTEIN HI_1454-RELATED"/>
    <property type="match status" value="1"/>
</dbReference>